<feature type="non-terminal residue" evidence="3">
    <location>
        <position position="404"/>
    </location>
</feature>
<evidence type="ECO:0000259" key="2">
    <source>
        <dbReference type="Pfam" id="PF24436"/>
    </source>
</evidence>
<evidence type="ECO:0000313" key="3">
    <source>
        <dbReference type="EMBL" id="KAA3670855.1"/>
    </source>
</evidence>
<dbReference type="Proteomes" id="UP000324629">
    <property type="component" value="Unassembled WGS sequence"/>
</dbReference>
<proteinExistence type="inferred from homology"/>
<gene>
    <name evidence="3" type="ORF">DEA37_0003582</name>
</gene>
<dbReference type="GO" id="GO:0034472">
    <property type="term" value="P:snRNA 3'-end processing"/>
    <property type="evidence" value="ECO:0007669"/>
    <property type="project" value="TreeGrafter"/>
</dbReference>
<protein>
    <submittedName>
        <fullName evidence="3">Integrator complex subunit 7</fullName>
    </submittedName>
</protein>
<evidence type="ECO:0000256" key="1">
    <source>
        <dbReference type="ARBA" id="ARBA00008565"/>
    </source>
</evidence>
<accession>A0A5J4N5S6</accession>
<dbReference type="GO" id="GO:0032039">
    <property type="term" value="C:integrator complex"/>
    <property type="evidence" value="ECO:0007669"/>
    <property type="project" value="InterPro"/>
</dbReference>
<dbReference type="EMBL" id="QNGE01008061">
    <property type="protein sequence ID" value="KAA3670855.1"/>
    <property type="molecule type" value="Genomic_DNA"/>
</dbReference>
<dbReference type="InterPro" id="IPR011989">
    <property type="entry name" value="ARM-like"/>
</dbReference>
<dbReference type="PANTHER" id="PTHR13322">
    <property type="entry name" value="C1ORF73 PROTEIN"/>
    <property type="match status" value="1"/>
</dbReference>
<evidence type="ECO:0000313" key="4">
    <source>
        <dbReference type="Proteomes" id="UP000324629"/>
    </source>
</evidence>
<dbReference type="InterPro" id="IPR016024">
    <property type="entry name" value="ARM-type_fold"/>
</dbReference>
<comment type="caution">
    <text evidence="3">The sequence shown here is derived from an EMBL/GenBank/DDBJ whole genome shotgun (WGS) entry which is preliminary data.</text>
</comment>
<dbReference type="Pfam" id="PF24436">
    <property type="entry name" value="INTS7_N"/>
    <property type="match status" value="1"/>
</dbReference>
<feature type="domain" description="Integrator complex subunit 7 N-terminal" evidence="2">
    <location>
        <begin position="21"/>
        <end position="364"/>
    </location>
</feature>
<dbReference type="Gene3D" id="1.25.10.10">
    <property type="entry name" value="Leucine-rich Repeat Variant"/>
    <property type="match status" value="1"/>
</dbReference>
<comment type="similarity">
    <text evidence="1">Belongs to the Integrator subunit 7 family.</text>
</comment>
<name>A0A5J4N5S6_9TREM</name>
<dbReference type="SUPFAM" id="SSF48371">
    <property type="entry name" value="ARM repeat"/>
    <property type="match status" value="1"/>
</dbReference>
<sequence>MTSGAHQLSDTEIGKDANVLIMELNKGLQSANLGDQCKAIAQFPNLLEKYPFPVVVNSVSLKIAQVFCDGCRSHLEKLTVCDDIVRKLMPFTASNDPVTRALTLRLFGTLSQSSREHIGVHHAVLKQIESHYGVESDAAIWSSHQLAPLSCLSTECEVKLKLLRLGRYMHHDVQIAEQMRECLVNMLSVYNTSEFVTNILDTLTSLASSASIHTCHQLNLLIDSLYKDDRTSVRLNALQNLGLLAYRAPHHWEKSHLTKLCSHYISVDKSPVEREKILHVFYCLACSEQAVDILQTCSENSESTVVFCIKNALLTFPATRLTVKAIQLACKLALLTANPGSSNASVQHSLAAGTTEESTFPSGLLVCLMAAHFTVGPTKQENVDGSTNGHLPWFLAPEGISLAA</sequence>
<keyword evidence="4" id="KW-1185">Reference proteome</keyword>
<dbReference type="InterPro" id="IPR033060">
    <property type="entry name" value="INTS7"/>
</dbReference>
<dbReference type="AlphaFoldDB" id="A0A5J4N5S6"/>
<organism evidence="3 4">
    <name type="scientific">Paragonimus westermani</name>
    <dbReference type="NCBI Taxonomy" id="34504"/>
    <lineage>
        <taxon>Eukaryota</taxon>
        <taxon>Metazoa</taxon>
        <taxon>Spiralia</taxon>
        <taxon>Lophotrochozoa</taxon>
        <taxon>Platyhelminthes</taxon>
        <taxon>Trematoda</taxon>
        <taxon>Digenea</taxon>
        <taxon>Plagiorchiida</taxon>
        <taxon>Troglotremata</taxon>
        <taxon>Troglotrematidae</taxon>
        <taxon>Paragonimus</taxon>
    </lineage>
</organism>
<reference evidence="3 4" key="1">
    <citation type="journal article" date="2019" name="Gigascience">
        <title>Whole-genome sequence of the oriental lung fluke Paragonimus westermani.</title>
        <authorList>
            <person name="Oey H."/>
            <person name="Zakrzewski M."/>
            <person name="Narain K."/>
            <person name="Devi K.R."/>
            <person name="Agatsuma T."/>
            <person name="Nawaratna S."/>
            <person name="Gobert G.N."/>
            <person name="Jones M.K."/>
            <person name="Ragan M.A."/>
            <person name="McManus D.P."/>
            <person name="Krause L."/>
        </authorList>
    </citation>
    <scope>NUCLEOTIDE SEQUENCE [LARGE SCALE GENOMIC DNA]</scope>
    <source>
        <strain evidence="3 4">IND2009</strain>
    </source>
</reference>
<dbReference type="PANTHER" id="PTHR13322:SF2">
    <property type="entry name" value="INTEGRATOR COMPLEX SUBUNIT 7"/>
    <property type="match status" value="1"/>
</dbReference>
<dbReference type="InterPro" id="IPR056516">
    <property type="entry name" value="INTS7_N"/>
</dbReference>